<comment type="catalytic activity">
    <reaction evidence="11">
        <text>diphosphate + H2O = 2 phosphate + H(+)</text>
        <dbReference type="Rhea" id="RHEA:24576"/>
        <dbReference type="ChEBI" id="CHEBI:15377"/>
        <dbReference type="ChEBI" id="CHEBI:15378"/>
        <dbReference type="ChEBI" id="CHEBI:33019"/>
        <dbReference type="ChEBI" id="CHEBI:43474"/>
        <dbReference type="EC" id="3.6.1.1"/>
    </reaction>
</comment>
<keyword evidence="13" id="KW-1185">Reference proteome</keyword>
<evidence type="ECO:0000256" key="11">
    <source>
        <dbReference type="ARBA" id="ARBA00047820"/>
    </source>
</evidence>
<dbReference type="CDD" id="cd00412">
    <property type="entry name" value="pyrophosphatase"/>
    <property type="match status" value="1"/>
</dbReference>
<evidence type="ECO:0000256" key="1">
    <source>
        <dbReference type="ARBA" id="ARBA00001946"/>
    </source>
</evidence>
<evidence type="ECO:0000313" key="12">
    <source>
        <dbReference type="EMBL" id="OMH81377.1"/>
    </source>
</evidence>
<evidence type="ECO:0000256" key="4">
    <source>
        <dbReference type="ARBA" id="ARBA00012146"/>
    </source>
</evidence>
<evidence type="ECO:0000256" key="8">
    <source>
        <dbReference type="ARBA" id="ARBA00022842"/>
    </source>
</evidence>
<keyword evidence="8" id="KW-0460">Magnesium</keyword>
<dbReference type="AlphaFoldDB" id="A0A1R1PKA7"/>
<dbReference type="InterPro" id="IPR036649">
    <property type="entry name" value="Pyrophosphatase_sf"/>
</dbReference>
<protein>
    <recommendedName>
        <fullName evidence="10">Inorganic pyrophosphatase</fullName>
        <ecNumber evidence="4">3.6.1.1</ecNumber>
    </recommendedName>
    <alternativeName>
        <fullName evidence="9">Pyrophosphate phospho-hydrolase</fullName>
    </alternativeName>
</protein>
<dbReference type="FunFam" id="3.90.80.10:FF:000004">
    <property type="entry name" value="Inorganic pyrophosphatase"/>
    <property type="match status" value="1"/>
</dbReference>
<comment type="caution">
    <text evidence="12">The sequence shown here is derived from an EMBL/GenBank/DDBJ whole genome shotgun (WGS) entry which is preliminary data.</text>
</comment>
<comment type="subcellular location">
    <subcellularLocation>
        <location evidence="2">Cytoplasm</location>
    </subcellularLocation>
</comment>
<dbReference type="EC" id="3.6.1.1" evidence="4"/>
<dbReference type="InterPro" id="IPR008162">
    <property type="entry name" value="Pyrophosphatase"/>
</dbReference>
<evidence type="ECO:0000256" key="3">
    <source>
        <dbReference type="ARBA" id="ARBA00006220"/>
    </source>
</evidence>
<comment type="cofactor">
    <cofactor evidence="1">
        <name>Mg(2+)</name>
        <dbReference type="ChEBI" id="CHEBI:18420"/>
    </cofactor>
</comment>
<dbReference type="GO" id="GO:0004427">
    <property type="term" value="F:inorganic diphosphate phosphatase activity"/>
    <property type="evidence" value="ECO:0007669"/>
    <property type="project" value="UniProtKB-EC"/>
</dbReference>
<dbReference type="OrthoDB" id="1608002at2759"/>
<reference evidence="13" key="1">
    <citation type="submission" date="2017-01" db="EMBL/GenBank/DDBJ databases">
        <authorList>
            <person name="Wang Y."/>
            <person name="White M."/>
            <person name="Kvist S."/>
            <person name="Moncalvo J.-M."/>
        </authorList>
    </citation>
    <scope>NUCLEOTIDE SEQUENCE [LARGE SCALE GENOMIC DNA]</scope>
    <source>
        <strain evidence="13">COL-18-3</strain>
    </source>
</reference>
<dbReference type="GO" id="GO:0006796">
    <property type="term" value="P:phosphate-containing compound metabolic process"/>
    <property type="evidence" value="ECO:0007669"/>
    <property type="project" value="InterPro"/>
</dbReference>
<dbReference type="PANTHER" id="PTHR10286">
    <property type="entry name" value="INORGANIC PYROPHOSPHATASE"/>
    <property type="match status" value="1"/>
</dbReference>
<evidence type="ECO:0000256" key="7">
    <source>
        <dbReference type="ARBA" id="ARBA00022801"/>
    </source>
</evidence>
<name>A0A1R1PKA7_ZANCU</name>
<comment type="similarity">
    <text evidence="3">Belongs to the PPase family.</text>
</comment>
<dbReference type="Proteomes" id="UP000188320">
    <property type="component" value="Unassembled WGS sequence"/>
</dbReference>
<dbReference type="SUPFAM" id="SSF50324">
    <property type="entry name" value="Inorganic pyrophosphatase"/>
    <property type="match status" value="1"/>
</dbReference>
<keyword evidence="7" id="KW-0378">Hydrolase</keyword>
<organism evidence="12 13">
    <name type="scientific">Zancudomyces culisetae</name>
    <name type="common">Gut fungus</name>
    <name type="synonym">Smittium culisetae</name>
    <dbReference type="NCBI Taxonomy" id="1213189"/>
    <lineage>
        <taxon>Eukaryota</taxon>
        <taxon>Fungi</taxon>
        <taxon>Fungi incertae sedis</taxon>
        <taxon>Zoopagomycota</taxon>
        <taxon>Kickxellomycotina</taxon>
        <taxon>Harpellomycetes</taxon>
        <taxon>Harpellales</taxon>
        <taxon>Legeriomycetaceae</taxon>
        <taxon>Zancudomyces</taxon>
    </lineage>
</organism>
<evidence type="ECO:0000313" key="13">
    <source>
        <dbReference type="Proteomes" id="UP000188320"/>
    </source>
</evidence>
<evidence type="ECO:0000256" key="9">
    <source>
        <dbReference type="ARBA" id="ARBA00032535"/>
    </source>
</evidence>
<keyword evidence="6" id="KW-0479">Metal-binding</keyword>
<dbReference type="Gene3D" id="3.90.80.10">
    <property type="entry name" value="Inorganic pyrophosphatase"/>
    <property type="match status" value="1"/>
</dbReference>
<dbReference type="Pfam" id="PF00719">
    <property type="entry name" value="Pyrophosphatase"/>
    <property type="match status" value="1"/>
</dbReference>
<sequence length="298" mass="33562">MVYERLIKGQPDTLEYKVYLTKDGKKISPFHDVPLYADKEKKIFNMVVEIPRWTNAKLEVVADGGGGSELIKTGEAFNPIVQDVKNGKLRYVKNTFPHLGYIWNYGAFPQTWEDPGEVSHDTGCKGDKDPVDVLEIGEKLGYAGQVKQVKVLGVLALIDEGETDWKILAIDVTDPLAAKLNDIEDIQEEMPGLLKATVEWFRLYKVPDGKKENEFAFGGNAKGRDFALNVIEETHAFWNTLIQKPSNTYGISTVNSTLSTTPSFEKDAELSHSESEDVIGAPKIDQALYKWYYYKPKY</sequence>
<keyword evidence="5" id="KW-0963">Cytoplasm</keyword>
<dbReference type="GO" id="GO:0000287">
    <property type="term" value="F:magnesium ion binding"/>
    <property type="evidence" value="ECO:0007669"/>
    <property type="project" value="InterPro"/>
</dbReference>
<evidence type="ECO:0000256" key="5">
    <source>
        <dbReference type="ARBA" id="ARBA00022490"/>
    </source>
</evidence>
<evidence type="ECO:0000256" key="6">
    <source>
        <dbReference type="ARBA" id="ARBA00022723"/>
    </source>
</evidence>
<dbReference type="EMBL" id="LSSK01000916">
    <property type="protein sequence ID" value="OMH81377.1"/>
    <property type="molecule type" value="Genomic_DNA"/>
</dbReference>
<gene>
    <name evidence="12" type="ORF">AX774_g5179</name>
</gene>
<proteinExistence type="inferred from homology"/>
<accession>A0A1R1PKA7</accession>
<evidence type="ECO:0000256" key="2">
    <source>
        <dbReference type="ARBA" id="ARBA00004496"/>
    </source>
</evidence>
<dbReference type="GO" id="GO:0005737">
    <property type="term" value="C:cytoplasm"/>
    <property type="evidence" value="ECO:0007669"/>
    <property type="project" value="UniProtKB-SubCell"/>
</dbReference>
<evidence type="ECO:0000256" key="10">
    <source>
        <dbReference type="ARBA" id="ARBA00040300"/>
    </source>
</evidence>